<evidence type="ECO:0000313" key="4">
    <source>
        <dbReference type="Proteomes" id="UP000218209"/>
    </source>
</evidence>
<dbReference type="GO" id="GO:0046982">
    <property type="term" value="F:protein heterodimerization activity"/>
    <property type="evidence" value="ECO:0007669"/>
    <property type="project" value="InterPro"/>
</dbReference>
<evidence type="ECO:0000256" key="1">
    <source>
        <dbReference type="ARBA" id="ARBA00010343"/>
    </source>
</evidence>
<evidence type="ECO:0000259" key="2">
    <source>
        <dbReference type="Pfam" id="PF00125"/>
    </source>
</evidence>
<evidence type="ECO:0000313" key="3">
    <source>
        <dbReference type="EMBL" id="OSX79585.1"/>
    </source>
</evidence>
<dbReference type="EMBL" id="KV918788">
    <property type="protein sequence ID" value="OSX79585.1"/>
    <property type="molecule type" value="Genomic_DNA"/>
</dbReference>
<dbReference type="GO" id="GO:0030527">
    <property type="term" value="F:structural constituent of chromatin"/>
    <property type="evidence" value="ECO:0007669"/>
    <property type="project" value="InterPro"/>
</dbReference>
<dbReference type="GO" id="GO:0000786">
    <property type="term" value="C:nucleosome"/>
    <property type="evidence" value="ECO:0007669"/>
    <property type="project" value="InterPro"/>
</dbReference>
<dbReference type="InterPro" id="IPR007125">
    <property type="entry name" value="H2A/H2B/H3"/>
</dbReference>
<dbReference type="Gene3D" id="1.10.20.10">
    <property type="entry name" value="Histone, subunit A"/>
    <property type="match status" value="1"/>
</dbReference>
<proteinExistence type="inferred from homology"/>
<gene>
    <name evidence="3" type="ORF">BU14_0074s0016</name>
</gene>
<dbReference type="GO" id="GO:0003677">
    <property type="term" value="F:DNA binding"/>
    <property type="evidence" value="ECO:0007669"/>
    <property type="project" value="InterPro"/>
</dbReference>
<reference evidence="3 4" key="1">
    <citation type="submission" date="2017-03" db="EMBL/GenBank/DDBJ databases">
        <title>WGS assembly of Porphyra umbilicalis.</title>
        <authorList>
            <person name="Brawley S.H."/>
            <person name="Blouin N.A."/>
            <person name="Ficko-Blean E."/>
            <person name="Wheeler G.L."/>
            <person name="Lohr M."/>
            <person name="Goodson H.V."/>
            <person name="Jenkins J.W."/>
            <person name="Blaby-Haas C.E."/>
            <person name="Helliwell K.E."/>
            <person name="Chan C."/>
            <person name="Marriage T."/>
            <person name="Bhattacharya D."/>
            <person name="Klein A.S."/>
            <person name="Badis Y."/>
            <person name="Brodie J."/>
            <person name="Cao Y."/>
            <person name="Collen J."/>
            <person name="Dittami S.M."/>
            <person name="Gachon C.M."/>
            <person name="Green B.R."/>
            <person name="Karpowicz S."/>
            <person name="Kim J.W."/>
            <person name="Kudahl U."/>
            <person name="Lin S."/>
            <person name="Michel G."/>
            <person name="Mittag M."/>
            <person name="Olson B.J."/>
            <person name="Pangilinan J."/>
            <person name="Peng Y."/>
            <person name="Qiu H."/>
            <person name="Shu S."/>
            <person name="Singer J.T."/>
            <person name="Smith A.G."/>
            <person name="Sprecher B.N."/>
            <person name="Wagner V."/>
            <person name="Wang W."/>
            <person name="Wang Z.-Y."/>
            <person name="Yan J."/>
            <person name="Yarish C."/>
            <person name="Zoeuner-Riek S."/>
            <person name="Zhuang Y."/>
            <person name="Zou Y."/>
            <person name="Lindquist E.A."/>
            <person name="Grimwood J."/>
            <person name="Barry K."/>
            <person name="Rokhsar D.S."/>
            <person name="Schmutz J."/>
            <person name="Stiller J.W."/>
            <person name="Grossman A.R."/>
            <person name="Prochnik S.E."/>
        </authorList>
    </citation>
    <scope>NUCLEOTIDE SEQUENCE [LARGE SCALE GENOMIC DNA]</scope>
    <source>
        <strain evidence="3">4086291</strain>
    </source>
</reference>
<name>A0A1X6PFQ8_PORUM</name>
<dbReference type="Proteomes" id="UP000218209">
    <property type="component" value="Unassembled WGS sequence"/>
</dbReference>
<comment type="similarity">
    <text evidence="1">Belongs to the histone H3 family.</text>
</comment>
<dbReference type="SMART" id="SM00428">
    <property type="entry name" value="H3"/>
    <property type="match status" value="1"/>
</dbReference>
<dbReference type="SUPFAM" id="SSF47113">
    <property type="entry name" value="Histone-fold"/>
    <property type="match status" value="1"/>
</dbReference>
<organism evidence="3 4">
    <name type="scientific">Porphyra umbilicalis</name>
    <name type="common">Purple laver</name>
    <name type="synonym">Red alga</name>
    <dbReference type="NCBI Taxonomy" id="2786"/>
    <lineage>
        <taxon>Eukaryota</taxon>
        <taxon>Rhodophyta</taxon>
        <taxon>Bangiophyceae</taxon>
        <taxon>Bangiales</taxon>
        <taxon>Bangiaceae</taxon>
        <taxon>Porphyra</taxon>
    </lineage>
</organism>
<keyword evidence="4" id="KW-1185">Reference proteome</keyword>
<protein>
    <recommendedName>
        <fullName evidence="2">Core Histone H2A/H2B/H3 domain-containing protein</fullName>
    </recommendedName>
</protein>
<dbReference type="Pfam" id="PF00125">
    <property type="entry name" value="Histone"/>
    <property type="match status" value="1"/>
</dbReference>
<accession>A0A1X6PFQ8</accession>
<feature type="domain" description="Core Histone H2A/H2B/H3" evidence="2">
    <location>
        <begin position="48"/>
        <end position="101"/>
    </location>
</feature>
<dbReference type="AlphaFoldDB" id="A0A1X6PFQ8"/>
<dbReference type="InterPro" id="IPR000164">
    <property type="entry name" value="Histone_H3/CENP-A"/>
</dbReference>
<sequence length="112" mass="11558">MTARQYTGVHKRQSGSLAGAKAGATAAGAGAAGVAKGGAELFLPRYSFERLLKEAVVNCRPGLRLTAEAAYLVEGCEEAVLCAAHVKRVTVMVKDLALARSIRGGRGNGARC</sequence>
<dbReference type="InterPro" id="IPR009072">
    <property type="entry name" value="Histone-fold"/>
</dbReference>